<proteinExistence type="predicted"/>
<keyword evidence="2" id="KW-1185">Reference proteome</keyword>
<dbReference type="AlphaFoldDB" id="A0A7J6JKA3"/>
<evidence type="ECO:0000313" key="2">
    <source>
        <dbReference type="Proteomes" id="UP000011096"/>
    </source>
</evidence>
<reference evidence="1 2" key="1">
    <citation type="submission" date="2012-08" db="EMBL/GenBank/DDBJ databases">
        <authorList>
            <person name="Gan P.H.P."/>
            <person name="Ikeda K."/>
            <person name="Irieda H."/>
            <person name="Narusaka M."/>
            <person name="O'Connell R.J."/>
            <person name="Narusaka Y."/>
            <person name="Takano Y."/>
            <person name="Kubo Y."/>
            <person name="Shirasu K."/>
        </authorList>
    </citation>
    <scope>NUCLEOTIDE SEQUENCE [LARGE SCALE GENOMIC DNA]</scope>
    <source>
        <strain evidence="1 2">Nara gc5</strain>
    </source>
</reference>
<reference evidence="1 2" key="2">
    <citation type="submission" date="2020-04" db="EMBL/GenBank/DDBJ databases">
        <title>Genome sequencing and assembly of multiple isolates from the Colletotrichum gloeosporioides species complex.</title>
        <authorList>
            <person name="Gan P."/>
            <person name="Shirasu K."/>
        </authorList>
    </citation>
    <scope>NUCLEOTIDE SEQUENCE [LARGE SCALE GENOMIC DNA]</scope>
    <source>
        <strain evidence="1 2">Nara gc5</strain>
    </source>
</reference>
<dbReference type="Gene3D" id="3.40.50.150">
    <property type="entry name" value="Vaccinia Virus protein VP39"/>
    <property type="match status" value="1"/>
</dbReference>
<dbReference type="OrthoDB" id="2013972at2759"/>
<accession>A0A7J6JKA3</accession>
<dbReference type="EMBL" id="ANPB02000001">
    <property type="protein sequence ID" value="KAF4490810.1"/>
    <property type="molecule type" value="Genomic_DNA"/>
</dbReference>
<name>A0A7J6JKA3_COLFN</name>
<dbReference type="CDD" id="cd02440">
    <property type="entry name" value="AdoMet_MTases"/>
    <property type="match status" value="1"/>
</dbReference>
<dbReference type="RefSeq" id="XP_066009648.1">
    <property type="nucleotide sequence ID" value="XM_066150756.1"/>
</dbReference>
<comment type="caution">
    <text evidence="1">The sequence shown here is derived from an EMBL/GenBank/DDBJ whole genome shotgun (WGS) entry which is preliminary data.</text>
</comment>
<dbReference type="GeneID" id="43609737"/>
<dbReference type="Proteomes" id="UP000011096">
    <property type="component" value="Unassembled WGS sequence"/>
</dbReference>
<organism evidence="1 2">
    <name type="scientific">Colletotrichum fructicola (strain Nara gc5)</name>
    <name type="common">Anthracnose fungus</name>
    <name type="synonym">Colletotrichum gloeosporioides (strain Nara gc5)</name>
    <dbReference type="NCBI Taxonomy" id="1213859"/>
    <lineage>
        <taxon>Eukaryota</taxon>
        <taxon>Fungi</taxon>
        <taxon>Dikarya</taxon>
        <taxon>Ascomycota</taxon>
        <taxon>Pezizomycotina</taxon>
        <taxon>Sordariomycetes</taxon>
        <taxon>Hypocreomycetidae</taxon>
        <taxon>Glomerellales</taxon>
        <taxon>Glomerellaceae</taxon>
        <taxon>Colletotrichum</taxon>
        <taxon>Colletotrichum gloeosporioides species complex</taxon>
    </lineage>
</organism>
<dbReference type="InterPro" id="IPR029063">
    <property type="entry name" value="SAM-dependent_MTases_sf"/>
</dbReference>
<dbReference type="SUPFAM" id="SSF53335">
    <property type="entry name" value="S-adenosyl-L-methionine-dependent methyltransferases"/>
    <property type="match status" value="1"/>
</dbReference>
<sequence length="304" mass="33585">MAQTSANIPKNSGEAILAADETTDDAVSVLGSISSSSASVSSSILDYRTENGRTYHRYKDGKYSYPNDETESDRLEMQHNLFLVTYDNKLGTAPPNDTSLGVEVKRVLDVGTGTGVWAVEFGDEHPEAEVLGVDLSAIQPDFLRLTISKNPGHSPSPCRTGESIYRDATTAWPPSTLCTDTSPFSALEKSGRAFQSIPALRGMMLDIGFRDVTMTKYKWPTNPWAKDAKHKKIGAWNNENLNAGVEAWAMAPFTRVHGWTRVEVQGFLVDVRKDLGDRRIHAYWPIYSLWGRKPTVEEARGIGN</sequence>
<dbReference type="InParanoid" id="A0A7J6JKA3"/>
<protein>
    <submittedName>
        <fullName evidence="1">Secondary metabolism regulator LAE1</fullName>
    </submittedName>
</protein>
<gene>
    <name evidence="1" type="ORF">CGGC5_v001009</name>
</gene>
<evidence type="ECO:0000313" key="1">
    <source>
        <dbReference type="EMBL" id="KAF4490810.1"/>
    </source>
</evidence>